<evidence type="ECO:0000256" key="1">
    <source>
        <dbReference type="SAM" id="MobiDB-lite"/>
    </source>
</evidence>
<accession>A0AAW1YPM8</accession>
<name>A0AAW1YPM8_RUBAR</name>
<keyword evidence="3" id="KW-1185">Reference proteome</keyword>
<dbReference type="EMBL" id="JBEDUW010000001">
    <property type="protein sequence ID" value="KAK9950497.1"/>
    <property type="molecule type" value="Genomic_DNA"/>
</dbReference>
<evidence type="ECO:0000313" key="2">
    <source>
        <dbReference type="EMBL" id="KAK9950497.1"/>
    </source>
</evidence>
<dbReference type="AlphaFoldDB" id="A0AAW1YPM8"/>
<organism evidence="2 3">
    <name type="scientific">Rubus argutus</name>
    <name type="common">Southern blackberry</name>
    <dbReference type="NCBI Taxonomy" id="59490"/>
    <lineage>
        <taxon>Eukaryota</taxon>
        <taxon>Viridiplantae</taxon>
        <taxon>Streptophyta</taxon>
        <taxon>Embryophyta</taxon>
        <taxon>Tracheophyta</taxon>
        <taxon>Spermatophyta</taxon>
        <taxon>Magnoliopsida</taxon>
        <taxon>eudicotyledons</taxon>
        <taxon>Gunneridae</taxon>
        <taxon>Pentapetalae</taxon>
        <taxon>rosids</taxon>
        <taxon>fabids</taxon>
        <taxon>Rosales</taxon>
        <taxon>Rosaceae</taxon>
        <taxon>Rosoideae</taxon>
        <taxon>Rosoideae incertae sedis</taxon>
        <taxon>Rubus</taxon>
    </lineage>
</organism>
<gene>
    <name evidence="2" type="ORF">M0R45_005984</name>
</gene>
<feature type="compositionally biased region" description="Basic and acidic residues" evidence="1">
    <location>
        <begin position="43"/>
        <end position="54"/>
    </location>
</feature>
<protein>
    <submittedName>
        <fullName evidence="2">Uncharacterized protein</fullName>
    </submittedName>
</protein>
<reference evidence="2 3" key="1">
    <citation type="journal article" date="2023" name="G3 (Bethesda)">
        <title>A chromosome-length genome assembly and annotation of blackberry (Rubus argutus, cv. 'Hillquist').</title>
        <authorList>
            <person name="Bruna T."/>
            <person name="Aryal R."/>
            <person name="Dudchenko O."/>
            <person name="Sargent D.J."/>
            <person name="Mead D."/>
            <person name="Buti M."/>
            <person name="Cavallini A."/>
            <person name="Hytonen T."/>
            <person name="Andres J."/>
            <person name="Pham M."/>
            <person name="Weisz D."/>
            <person name="Mascagni F."/>
            <person name="Usai G."/>
            <person name="Natali L."/>
            <person name="Bassil N."/>
            <person name="Fernandez G.E."/>
            <person name="Lomsadze A."/>
            <person name="Armour M."/>
            <person name="Olukolu B."/>
            <person name="Poorten T."/>
            <person name="Britton C."/>
            <person name="Davik J."/>
            <person name="Ashrafi H."/>
            <person name="Aiden E.L."/>
            <person name="Borodovsky M."/>
            <person name="Worthington M."/>
        </authorList>
    </citation>
    <scope>NUCLEOTIDE SEQUENCE [LARGE SCALE GENOMIC DNA]</scope>
    <source>
        <strain evidence="2">PI 553951</strain>
    </source>
</reference>
<dbReference type="Proteomes" id="UP001457282">
    <property type="component" value="Unassembled WGS sequence"/>
</dbReference>
<proteinExistence type="predicted"/>
<comment type="caution">
    <text evidence="2">The sequence shown here is derived from an EMBL/GenBank/DDBJ whole genome shotgun (WGS) entry which is preliminary data.</text>
</comment>
<feature type="region of interest" description="Disordered" evidence="1">
    <location>
        <begin position="26"/>
        <end position="73"/>
    </location>
</feature>
<sequence>MGSGGSRDEDLGRLKLVSKKLTLTYPLPVPQDHAGTTPTHTLWPDHHRGSDAHHQNKAPDPNQSTDKEEKTKG</sequence>
<evidence type="ECO:0000313" key="3">
    <source>
        <dbReference type="Proteomes" id="UP001457282"/>
    </source>
</evidence>